<dbReference type="GO" id="GO:0008270">
    <property type="term" value="F:zinc ion binding"/>
    <property type="evidence" value="ECO:0007669"/>
    <property type="project" value="InterPro"/>
</dbReference>
<evidence type="ECO:0000259" key="5">
    <source>
        <dbReference type="PROSITE" id="PS50048"/>
    </source>
</evidence>
<evidence type="ECO:0000256" key="1">
    <source>
        <dbReference type="ARBA" id="ARBA00023015"/>
    </source>
</evidence>
<evidence type="ECO:0000256" key="2">
    <source>
        <dbReference type="ARBA" id="ARBA00023125"/>
    </source>
</evidence>
<sequence length="573" mass="63954">MVYRGPSKGCQTCRRRRVKCDEARPQCGNCIKRKQQCPGYRDSFDAVHKDETLATSLKNSSKKSSGTDVVDETIASDSNYAGSTAQLSTPSPSQSDSLVMLVSPSRNVETECLTYFFANYVDIPRDPSTNIFIEHILPLYISAPLESALTHAANAVAINVAQMWMQRGIDSSLARESYAKAVSLVKCALQDPVQSKTDDTLAAVFLLDFYDSLNKRFVGFIDTGMHQQGAMALLRHRGKENFESATSRRLFTALRSRHINFSLQAGKKVQLDGDLLAEETALLPSAKLDLINAELADLHVAVPDGPEAMGVGLVEFYQTIMQQALVIDEKLRAWRDSLPESWRPVAIPASQLHPTIRAAGVYGDTVDVYTSLTVSHINNAARSSHVGALRLISLCRRELEALGVEADPDLGQYLHTQMQEIADRFCASIPYHLGNRTTLTFPHEYREYPHVPIELRRLANYVDPFGNPVEMTQEDHIRAAAAIGGWFMMTPLMGFLRAPFLRSRNAIPGPLVSTLRYGQLDWVRGQMQRLQRIYGLPANGTPEWKYPLRTIGTGAGHKEVLKETFWNRQLWQV</sequence>
<dbReference type="InterPro" id="IPR036864">
    <property type="entry name" value="Zn2-C6_fun-type_DNA-bd_sf"/>
</dbReference>
<comment type="caution">
    <text evidence="6">The sequence shown here is derived from an EMBL/GenBank/DDBJ whole genome shotgun (WGS) entry which is preliminary data.</text>
</comment>
<evidence type="ECO:0000256" key="3">
    <source>
        <dbReference type="ARBA" id="ARBA00023163"/>
    </source>
</evidence>
<keyword evidence="3" id="KW-0804">Transcription</keyword>
<keyword evidence="2" id="KW-0238">DNA-binding</keyword>
<dbReference type="PANTHER" id="PTHR38791">
    <property type="entry name" value="ZN(II)2CYS6 TRANSCRIPTION FACTOR (EUROFUNG)-RELATED-RELATED"/>
    <property type="match status" value="1"/>
</dbReference>
<proteinExistence type="predicted"/>
<dbReference type="GO" id="GO:0000981">
    <property type="term" value="F:DNA-binding transcription factor activity, RNA polymerase II-specific"/>
    <property type="evidence" value="ECO:0007669"/>
    <property type="project" value="InterPro"/>
</dbReference>
<protein>
    <recommendedName>
        <fullName evidence="5">Zn(2)-C6 fungal-type domain-containing protein</fullName>
    </recommendedName>
</protein>
<dbReference type="AlphaFoldDB" id="A0AAN6IHI5"/>
<reference evidence="6" key="1">
    <citation type="journal article" date="2022" name="bioRxiv">
        <title>Deciphering the potential niche of two novel black yeast fungi from a biological soil crust based on their genomes, phenotypes, and melanin regulation.</title>
        <authorList>
            <consortium name="DOE Joint Genome Institute"/>
            <person name="Carr E.C."/>
            <person name="Barton Q."/>
            <person name="Grambo S."/>
            <person name="Sullivan M."/>
            <person name="Renfro C.M."/>
            <person name="Kuo A."/>
            <person name="Pangilinan J."/>
            <person name="Lipzen A."/>
            <person name="Keymanesh K."/>
            <person name="Savage E."/>
            <person name="Barry K."/>
            <person name="Grigoriev I.V."/>
            <person name="Riekhof W.R."/>
            <person name="Harris S.S."/>
        </authorList>
    </citation>
    <scope>NUCLEOTIDE SEQUENCE</scope>
    <source>
        <strain evidence="6">JF 03-4F</strain>
    </source>
</reference>
<dbReference type="CDD" id="cd00067">
    <property type="entry name" value="GAL4"/>
    <property type="match status" value="1"/>
</dbReference>
<dbReference type="PROSITE" id="PS50048">
    <property type="entry name" value="ZN2_CY6_FUNGAL_2"/>
    <property type="match status" value="1"/>
</dbReference>
<dbReference type="GO" id="GO:0003677">
    <property type="term" value="F:DNA binding"/>
    <property type="evidence" value="ECO:0007669"/>
    <property type="project" value="UniProtKB-KW"/>
</dbReference>
<dbReference type="EMBL" id="MU404351">
    <property type="protein sequence ID" value="KAI1617305.1"/>
    <property type="molecule type" value="Genomic_DNA"/>
</dbReference>
<keyword evidence="1" id="KW-0805">Transcription regulation</keyword>
<dbReference type="Gene3D" id="4.10.240.10">
    <property type="entry name" value="Zn(2)-C6 fungal-type DNA-binding domain"/>
    <property type="match status" value="1"/>
</dbReference>
<dbReference type="InterPro" id="IPR001138">
    <property type="entry name" value="Zn2Cys6_DnaBD"/>
</dbReference>
<evidence type="ECO:0000256" key="4">
    <source>
        <dbReference type="ARBA" id="ARBA00023242"/>
    </source>
</evidence>
<dbReference type="Pfam" id="PF00172">
    <property type="entry name" value="Zn_clus"/>
    <property type="match status" value="1"/>
</dbReference>
<dbReference type="InterPro" id="IPR053175">
    <property type="entry name" value="DHMBA_Reg_Transcription_Factor"/>
</dbReference>
<keyword evidence="4" id="KW-0539">Nucleus</keyword>
<dbReference type="PROSITE" id="PS00463">
    <property type="entry name" value="ZN2_CY6_FUNGAL_1"/>
    <property type="match status" value="1"/>
</dbReference>
<gene>
    <name evidence="6" type="ORF">EDD36DRAFT_160159</name>
</gene>
<feature type="domain" description="Zn(2)-C6 fungal-type" evidence="5">
    <location>
        <begin position="9"/>
        <end position="37"/>
    </location>
</feature>
<dbReference type="SUPFAM" id="SSF57701">
    <property type="entry name" value="Zn2/Cys6 DNA-binding domain"/>
    <property type="match status" value="1"/>
</dbReference>
<evidence type="ECO:0000313" key="6">
    <source>
        <dbReference type="EMBL" id="KAI1617305.1"/>
    </source>
</evidence>
<name>A0AAN6IHI5_9EURO</name>
<organism evidence="6 7">
    <name type="scientific">Exophiala viscosa</name>
    <dbReference type="NCBI Taxonomy" id="2486360"/>
    <lineage>
        <taxon>Eukaryota</taxon>
        <taxon>Fungi</taxon>
        <taxon>Dikarya</taxon>
        <taxon>Ascomycota</taxon>
        <taxon>Pezizomycotina</taxon>
        <taxon>Eurotiomycetes</taxon>
        <taxon>Chaetothyriomycetidae</taxon>
        <taxon>Chaetothyriales</taxon>
        <taxon>Herpotrichiellaceae</taxon>
        <taxon>Exophiala</taxon>
    </lineage>
</organism>
<evidence type="ECO:0000313" key="7">
    <source>
        <dbReference type="Proteomes" id="UP001203852"/>
    </source>
</evidence>
<accession>A0AAN6IHI5</accession>
<keyword evidence="7" id="KW-1185">Reference proteome</keyword>
<dbReference type="Proteomes" id="UP001203852">
    <property type="component" value="Unassembled WGS sequence"/>
</dbReference>
<dbReference type="SMART" id="SM00066">
    <property type="entry name" value="GAL4"/>
    <property type="match status" value="1"/>
</dbReference>